<dbReference type="SUPFAM" id="SSF48403">
    <property type="entry name" value="Ankyrin repeat"/>
    <property type="match status" value="1"/>
</dbReference>
<evidence type="ECO:0000256" key="1">
    <source>
        <dbReference type="ARBA" id="ARBA00022737"/>
    </source>
</evidence>
<dbReference type="PROSITE" id="PS50088">
    <property type="entry name" value="ANK_REPEAT"/>
    <property type="match status" value="1"/>
</dbReference>
<evidence type="ECO:0000259" key="5">
    <source>
        <dbReference type="PROSITE" id="PS50053"/>
    </source>
</evidence>
<evidence type="ECO:0000256" key="2">
    <source>
        <dbReference type="ARBA" id="ARBA00023043"/>
    </source>
</evidence>
<proteinExistence type="predicted"/>
<dbReference type="InterPro" id="IPR000626">
    <property type="entry name" value="Ubiquitin-like_dom"/>
</dbReference>
<reference evidence="6 7" key="1">
    <citation type="submission" date="2024-02" db="EMBL/GenBank/DDBJ databases">
        <authorList>
            <person name="Chen Y."/>
            <person name="Shah S."/>
            <person name="Dougan E. K."/>
            <person name="Thang M."/>
            <person name="Chan C."/>
        </authorList>
    </citation>
    <scope>NUCLEOTIDE SEQUENCE [LARGE SCALE GENOMIC DNA]</scope>
</reference>
<gene>
    <name evidence="6" type="ORF">SCF082_LOCUS45462</name>
</gene>
<keyword evidence="1" id="KW-0677">Repeat</keyword>
<feature type="repeat" description="ANK" evidence="3">
    <location>
        <begin position="406"/>
        <end position="438"/>
    </location>
</feature>
<dbReference type="InterPro" id="IPR036770">
    <property type="entry name" value="Ankyrin_rpt-contain_sf"/>
</dbReference>
<dbReference type="Proteomes" id="UP001642464">
    <property type="component" value="Unassembled WGS sequence"/>
</dbReference>
<name>A0ABP0R8G6_9DINO</name>
<dbReference type="Gene3D" id="1.25.40.20">
    <property type="entry name" value="Ankyrin repeat-containing domain"/>
    <property type="match status" value="1"/>
</dbReference>
<dbReference type="PANTHER" id="PTHR24173:SF74">
    <property type="entry name" value="ANKYRIN REPEAT DOMAIN-CONTAINING PROTEIN 16"/>
    <property type="match status" value="1"/>
</dbReference>
<sequence length="823" mass="92441">MLRVYLPSGEELAAIPVETLSDVRSLKGQLEPICGWPRFRLKLLHDGRTLDDTLPLNSPLDVQLIKLSSFTSSSEEQILHFQNAVKSGDASEVEKILMHSHDPNLKTSISSPSPLSIASKAGHADTVRLLLEARAHCSKAIRFWENLEVLRLLVPKGFHAFDSLQDSLYEAVGRDEIEAIHLLLEARAKPEHEIPQVRDPPLLEAISHRNVEALRVLLQHLSVRSEESYWERDDRMTCCCRGVVTASFHGNAEILRVLLDGHSWGPLGDDYYGLPVVEALHTAAKRGHRSIIEVFRQLLGGAISGFLDEALQSAAVSERDDDGWLPCWSYSLKSVEFLLEEGAHFTDSFPALIIMLEHDPRVEVARSLLELKAGVDVPVPFYKLPDVNERPITYRNWIFRKNKNVMGMTALMYASGCGHVKLVRMLLEARAAANYADSRGRTAFSLASQHGHAKVFRVLMLRKLSEGSEIYGGVSGFYTYGPPGCALKTNLIKYWRRHFSEGNMFAEQRRPYIAVSAPSPACEMAIEVLFLNGNSVSIDPEKGLEAAKRKVAEALGVLPGAVKITCSGEILTELREDLHASPCHAAVDQEQMAFAKQWEIMKQQMPLLDKQTLVLARLRHEHDLKLMELNLRVGGRSESAVKQAEWTLKEGGLSLQEETALVARVGKLKGLKALEEKVSKADRELFGKQEEFWTKAEECKRSLEAELKMQGIDPQELLHKFHISLLSATGPRLDRVREIYPDPCFCARCCSPSDRCFSKASTCNGQTDDMETLCPRLIRRETWSKPVGRRNKSLRYKLKQSPMRKKAGKQSRSVLFDQDLQDF</sequence>
<evidence type="ECO:0000313" key="6">
    <source>
        <dbReference type="EMBL" id="CAK9096872.1"/>
    </source>
</evidence>
<feature type="domain" description="Ubiquitin-like" evidence="5">
    <location>
        <begin position="1"/>
        <end position="58"/>
    </location>
</feature>
<dbReference type="SUPFAM" id="SSF55681">
    <property type="entry name" value="Class II aaRS and biotin synthetases"/>
    <property type="match status" value="1"/>
</dbReference>
<feature type="compositionally biased region" description="Basic residues" evidence="4">
    <location>
        <begin position="799"/>
        <end position="809"/>
    </location>
</feature>
<feature type="region of interest" description="Disordered" evidence="4">
    <location>
        <begin position="799"/>
        <end position="823"/>
    </location>
</feature>
<accession>A0ABP0R8G6</accession>
<keyword evidence="2 3" id="KW-0040">ANK repeat</keyword>
<dbReference type="PROSITE" id="PS50297">
    <property type="entry name" value="ANK_REP_REGION"/>
    <property type="match status" value="1"/>
</dbReference>
<evidence type="ECO:0000256" key="4">
    <source>
        <dbReference type="SAM" id="MobiDB-lite"/>
    </source>
</evidence>
<evidence type="ECO:0000256" key="3">
    <source>
        <dbReference type="PROSITE-ProRule" id="PRU00023"/>
    </source>
</evidence>
<evidence type="ECO:0000313" key="7">
    <source>
        <dbReference type="Proteomes" id="UP001642464"/>
    </source>
</evidence>
<keyword evidence="7" id="KW-1185">Reference proteome</keyword>
<organism evidence="6 7">
    <name type="scientific">Durusdinium trenchii</name>
    <dbReference type="NCBI Taxonomy" id="1381693"/>
    <lineage>
        <taxon>Eukaryota</taxon>
        <taxon>Sar</taxon>
        <taxon>Alveolata</taxon>
        <taxon>Dinophyceae</taxon>
        <taxon>Suessiales</taxon>
        <taxon>Symbiodiniaceae</taxon>
        <taxon>Durusdinium</taxon>
    </lineage>
</organism>
<dbReference type="Pfam" id="PF12796">
    <property type="entry name" value="Ank_2"/>
    <property type="match status" value="1"/>
</dbReference>
<dbReference type="InterPro" id="IPR002110">
    <property type="entry name" value="Ankyrin_rpt"/>
</dbReference>
<dbReference type="PANTHER" id="PTHR24173">
    <property type="entry name" value="ANKYRIN REPEAT CONTAINING"/>
    <property type="match status" value="1"/>
</dbReference>
<dbReference type="PROSITE" id="PS50053">
    <property type="entry name" value="UBIQUITIN_2"/>
    <property type="match status" value="1"/>
</dbReference>
<dbReference type="SMART" id="SM00248">
    <property type="entry name" value="ANK"/>
    <property type="match status" value="6"/>
</dbReference>
<dbReference type="EMBL" id="CAXAMM010041018">
    <property type="protein sequence ID" value="CAK9096872.1"/>
    <property type="molecule type" value="Genomic_DNA"/>
</dbReference>
<dbReference type="Gene3D" id="3.30.930.10">
    <property type="entry name" value="Bira Bifunctional Protein, Domain 2"/>
    <property type="match status" value="1"/>
</dbReference>
<comment type="caution">
    <text evidence="6">The sequence shown here is derived from an EMBL/GenBank/DDBJ whole genome shotgun (WGS) entry which is preliminary data.</text>
</comment>
<dbReference type="CDD" id="cd17039">
    <property type="entry name" value="Ubl_ubiquitin_like"/>
    <property type="match status" value="1"/>
</dbReference>
<protein>
    <submittedName>
        <fullName evidence="6">Ankyrin repeat domain-containing protein 50</fullName>
    </submittedName>
</protein>
<dbReference type="InterPro" id="IPR045864">
    <property type="entry name" value="aa-tRNA-synth_II/BPL/LPL"/>
</dbReference>